<dbReference type="SMART" id="SM00388">
    <property type="entry name" value="HisKA"/>
    <property type="match status" value="1"/>
</dbReference>
<dbReference type="SUPFAM" id="SSF53335">
    <property type="entry name" value="S-adenosyl-L-methionine-dependent methyltransferases"/>
    <property type="match status" value="1"/>
</dbReference>
<dbReference type="Gene3D" id="3.30.565.10">
    <property type="entry name" value="Histidine kinase-like ATPase, C-terminal domain"/>
    <property type="match status" value="1"/>
</dbReference>
<feature type="compositionally biased region" description="Low complexity" evidence="7">
    <location>
        <begin position="1294"/>
        <end position="1317"/>
    </location>
</feature>
<dbReference type="Gene3D" id="3.30.450.20">
    <property type="entry name" value="PAS domain"/>
    <property type="match status" value="2"/>
</dbReference>
<dbReference type="PROSITE" id="PS50112">
    <property type="entry name" value="PAS"/>
    <property type="match status" value="1"/>
</dbReference>
<dbReference type="InterPro" id="IPR003594">
    <property type="entry name" value="HATPase_dom"/>
</dbReference>
<dbReference type="InterPro" id="IPR050903">
    <property type="entry name" value="Bact_Chemotaxis_MeTrfase"/>
</dbReference>
<dbReference type="SMART" id="SM00387">
    <property type="entry name" value="HATPase_c"/>
    <property type="match status" value="1"/>
</dbReference>
<dbReference type="GO" id="GO:0000155">
    <property type="term" value="F:phosphorelay sensor kinase activity"/>
    <property type="evidence" value="ECO:0007669"/>
    <property type="project" value="InterPro"/>
</dbReference>
<comment type="caution">
    <text evidence="12">The sequence shown here is derived from an EMBL/GenBank/DDBJ whole genome shotgun (WGS) entry which is preliminary data.</text>
</comment>
<dbReference type="GO" id="GO:0005737">
    <property type="term" value="C:cytoplasm"/>
    <property type="evidence" value="ECO:0007669"/>
    <property type="project" value="InterPro"/>
</dbReference>
<feature type="compositionally biased region" description="Gly residues" evidence="7">
    <location>
        <begin position="1243"/>
        <end position="1255"/>
    </location>
</feature>
<keyword evidence="6" id="KW-0145">Chemotaxis</keyword>
<organism evidence="12 13">
    <name type="scientific">Rhodoplanes serenus</name>
    <dbReference type="NCBI Taxonomy" id="200615"/>
    <lineage>
        <taxon>Bacteria</taxon>
        <taxon>Pseudomonadati</taxon>
        <taxon>Pseudomonadota</taxon>
        <taxon>Alphaproteobacteria</taxon>
        <taxon>Hyphomicrobiales</taxon>
        <taxon>Nitrobacteraceae</taxon>
        <taxon>Rhodoplanes</taxon>
    </lineage>
</organism>
<dbReference type="Gene3D" id="1.10.155.10">
    <property type="entry name" value="Chemotaxis receptor methyltransferase CheR, N-terminal domain"/>
    <property type="match status" value="1"/>
</dbReference>
<dbReference type="GO" id="GO:0008984">
    <property type="term" value="F:protein-glutamate methylesterase activity"/>
    <property type="evidence" value="ECO:0007669"/>
    <property type="project" value="InterPro"/>
</dbReference>
<dbReference type="GO" id="GO:0006935">
    <property type="term" value="P:chemotaxis"/>
    <property type="evidence" value="ECO:0007669"/>
    <property type="project" value="UniProtKB-UniRule"/>
</dbReference>
<sequence>MIGSMTMSRRAPSPRAARGPGDVKSGEASRLRDLYVVGIGASAGGLEALRPFVAALQSSSNLCFVVVQHLSPQHRSMMVELLARETRIPVVAINNGVTVKPNTIYIAPPNSDVFYRGGKLVLRTPMETIGPKPSIDHFFTSLAAGLGSRAIAIVLSGTGSDGANGLRAVKAHGGITFAQEPDSAKYESMPRAAITVGGADLVLPPKEIAGKLATIAQGHDLHLGLVEKSDVGGTYQTIIRVIRNQTGIDFSKYKEATLRRQIARRMSALQIGTLKDYIGYIEHNRDEVGVLAKNFLISVTSFFRDKEAFAALNKALDKIIKEKRTGDSLRIWVPGCATGEEAYSIALLLAGKAQTRLGALRVQIFGTDIDAAATNHARRGEYAESSLVSLGSATLQNHFSSNGRLFRIDKTVRDMVVFSRHDVVQDPPFKNMDLISCRNLLIYFKPALQDHIFKLFHYALRPGGHLFLGKSESLGNCKALFTAVDARHKLFRRRNISIRPYYVPKAEGILPTTPDLGAPVRRPAEPPEEDLGRVGRDLLVERFGPPSILVSNDGEPLHFYGDVSRFVHLGRGSGKVDLNLANIVDPSLRSELRVLLHRCQRDQGSHRGQVHADPQGGRGVRVSVHAVDRARADERLFLVCFEECEPVTPLAATTASDADEASSQQIAALEQELKATKENLQTVVEELETSNEELQSTNEELQASNEELQASNEELETANEELQATNEELTTVNDELSVKTGDLAEANSELEGIMASSAEAIVLIDPTFHIIRANQKAARILRLGHDIGRPHLLDVTSQIGIAEVGPAIEAVLASGSTHAEELQIHDRLYLMQVSAHRIDRRIGGAILTLSDITDLRTAQRVADEQGRRARILIETSTDGIVIADREGLVHVCNSAACTLLGVPEGSVVGRPAAGLFLVDDANVGPLVDHLRGAPGDERPTRFEIALTRHGRTSHFDTVLSRFALGTDTYRAASLREVTELHEARESLAGAKKAAEQANRAKTDFLTRMSHELRTPLNAIVGFSDAILAEIHGRLPHERYLSYVQDIHSSGVHLLGLINDVFDIAKVEAGVLRLHEGPLDLVRLVSGAVSFVGPMAAKAGVVVVFEFEAGPVCLHADELRVRQVLLNLLSNAVKFSHPGGKVRVTVRTPASGGVVIEVADHGIGIEPKTIARIGGEPAVSGFVRHGEKEGSGLGLPVSMALMKALNGDLVIDSMPGKGTTVTMRFPPERVLPADRLPGPAAEGAGNGAPFGHGGANGSTNGTVVGSGTDGDGGIGGATRPAAEHQNGEPPRAEARSSGALAASDDAAPPTAPAAARSAPVRRGRGGRRSARAS</sequence>
<evidence type="ECO:0000256" key="7">
    <source>
        <dbReference type="SAM" id="MobiDB-lite"/>
    </source>
</evidence>
<evidence type="ECO:0000256" key="3">
    <source>
        <dbReference type="ARBA" id="ARBA00022603"/>
    </source>
</evidence>
<dbReference type="InterPro" id="IPR035965">
    <property type="entry name" value="PAS-like_dom_sf"/>
</dbReference>
<dbReference type="Pfam" id="PF03705">
    <property type="entry name" value="CheR_N"/>
    <property type="match status" value="1"/>
</dbReference>
<dbReference type="Pfam" id="PF01739">
    <property type="entry name" value="CheR"/>
    <property type="match status" value="1"/>
</dbReference>
<evidence type="ECO:0000313" key="12">
    <source>
        <dbReference type="EMBL" id="MTW15738.1"/>
    </source>
</evidence>
<evidence type="ECO:0000259" key="9">
    <source>
        <dbReference type="PROSITE" id="PS50112"/>
    </source>
</evidence>
<feature type="compositionally biased region" description="Basic and acidic residues" evidence="7">
    <location>
        <begin position="1280"/>
        <end position="1293"/>
    </location>
</feature>
<dbReference type="InterPro" id="IPR036890">
    <property type="entry name" value="HATPase_C_sf"/>
</dbReference>
<keyword evidence="3" id="KW-0489">Methyltransferase</keyword>
<feature type="active site" evidence="6">
    <location>
        <position position="69"/>
    </location>
</feature>
<dbReference type="NCBIfam" id="TIGR00229">
    <property type="entry name" value="sensory_box"/>
    <property type="match status" value="1"/>
</dbReference>
<comment type="catalytic activity">
    <reaction evidence="1">
        <text>ATP + protein L-histidine = ADP + protein N-phospho-L-histidine.</text>
        <dbReference type="EC" id="2.7.13.3"/>
    </reaction>
</comment>
<feature type="compositionally biased region" description="Gly residues" evidence="7">
    <location>
        <begin position="1266"/>
        <end position="1275"/>
    </location>
</feature>
<dbReference type="GO" id="GO:0000156">
    <property type="term" value="F:phosphorelay response regulator activity"/>
    <property type="evidence" value="ECO:0007669"/>
    <property type="project" value="InterPro"/>
</dbReference>
<dbReference type="SUPFAM" id="SSF47757">
    <property type="entry name" value="Chemotaxis receptor methyltransferase CheR, N-terminal domain"/>
    <property type="match status" value="1"/>
</dbReference>
<dbReference type="EMBL" id="WNKV01000003">
    <property type="protein sequence ID" value="MTW15738.1"/>
    <property type="molecule type" value="Genomic_DNA"/>
</dbReference>
<dbReference type="Gene3D" id="3.40.50.180">
    <property type="entry name" value="Methylesterase CheB, C-terminal domain"/>
    <property type="match status" value="1"/>
</dbReference>
<dbReference type="Pfam" id="PF01339">
    <property type="entry name" value="CheB_methylest"/>
    <property type="match status" value="1"/>
</dbReference>
<dbReference type="PROSITE" id="PS50109">
    <property type="entry name" value="HIS_KIN"/>
    <property type="match status" value="1"/>
</dbReference>
<dbReference type="InterPro" id="IPR013656">
    <property type="entry name" value="PAS_4"/>
</dbReference>
<evidence type="ECO:0000259" key="10">
    <source>
        <dbReference type="PROSITE" id="PS50122"/>
    </source>
</evidence>
<evidence type="ECO:0000256" key="6">
    <source>
        <dbReference type="PROSITE-ProRule" id="PRU00050"/>
    </source>
</evidence>
<feature type="region of interest" description="Disordered" evidence="7">
    <location>
        <begin position="692"/>
        <end position="719"/>
    </location>
</feature>
<dbReference type="Pfam" id="PF02518">
    <property type="entry name" value="HATPase_c"/>
    <property type="match status" value="1"/>
</dbReference>
<dbReference type="SMART" id="SM00138">
    <property type="entry name" value="MeTrc"/>
    <property type="match status" value="1"/>
</dbReference>
<evidence type="ECO:0000259" key="11">
    <source>
        <dbReference type="PROSITE" id="PS50123"/>
    </source>
</evidence>
<dbReference type="PROSITE" id="PS50123">
    <property type="entry name" value="CHER"/>
    <property type="match status" value="1"/>
</dbReference>
<gene>
    <name evidence="12" type="ORF">GJ689_05905</name>
</gene>
<dbReference type="SUPFAM" id="SSF52738">
    <property type="entry name" value="Methylesterase CheB, C-terminal domain"/>
    <property type="match status" value="1"/>
</dbReference>
<evidence type="ECO:0000256" key="2">
    <source>
        <dbReference type="ARBA" id="ARBA00001541"/>
    </source>
</evidence>
<feature type="compositionally biased region" description="Polar residues" evidence="7">
    <location>
        <begin position="692"/>
        <end position="712"/>
    </location>
</feature>
<dbReference type="PROSITE" id="PS50122">
    <property type="entry name" value="CHEB"/>
    <property type="match status" value="1"/>
</dbReference>
<dbReference type="SUPFAM" id="SSF55874">
    <property type="entry name" value="ATPase domain of HSP90 chaperone/DNA topoisomerase II/histidine kinase"/>
    <property type="match status" value="1"/>
</dbReference>
<dbReference type="InterPro" id="IPR022642">
    <property type="entry name" value="CheR_C"/>
</dbReference>
<evidence type="ECO:0000256" key="4">
    <source>
        <dbReference type="ARBA" id="ARBA00022679"/>
    </source>
</evidence>
<dbReference type="InterPro" id="IPR035909">
    <property type="entry name" value="CheB_C"/>
</dbReference>
<dbReference type="Pfam" id="PF08448">
    <property type="entry name" value="PAS_4"/>
    <property type="match status" value="1"/>
</dbReference>
<dbReference type="Pfam" id="PF00989">
    <property type="entry name" value="PAS"/>
    <property type="match status" value="1"/>
</dbReference>
<dbReference type="Pfam" id="PF00512">
    <property type="entry name" value="HisKA"/>
    <property type="match status" value="1"/>
</dbReference>
<keyword evidence="6" id="KW-0378">Hydrolase</keyword>
<feature type="region of interest" description="Disordered" evidence="7">
    <location>
        <begin position="1219"/>
        <end position="1332"/>
    </location>
</feature>
<feature type="domain" description="CheR-type methyltransferase" evidence="11">
    <location>
        <begin position="235"/>
        <end position="504"/>
    </location>
</feature>
<reference evidence="12 13" key="1">
    <citation type="submission" date="2019-11" db="EMBL/GenBank/DDBJ databases">
        <title>Whole-genome sequence of Rhodoplanes serenus DSM 18633, type strain.</title>
        <authorList>
            <person name="Kyndt J.A."/>
            <person name="Meyer T.E."/>
        </authorList>
    </citation>
    <scope>NUCLEOTIDE SEQUENCE [LARGE SCALE GENOMIC DNA]</scope>
    <source>
        <strain evidence="12 13">DSM 18633</strain>
    </source>
</reference>
<evidence type="ECO:0000256" key="1">
    <source>
        <dbReference type="ARBA" id="ARBA00000085"/>
    </source>
</evidence>
<dbReference type="CDD" id="cd00082">
    <property type="entry name" value="HisKA"/>
    <property type="match status" value="1"/>
</dbReference>
<dbReference type="InterPro" id="IPR000014">
    <property type="entry name" value="PAS"/>
</dbReference>
<feature type="domain" description="Histidine kinase" evidence="8">
    <location>
        <begin position="1007"/>
        <end position="1228"/>
    </location>
</feature>
<keyword evidence="4" id="KW-0808">Transferase</keyword>
<dbReference type="PRINTS" id="PR00996">
    <property type="entry name" value="CHERMTFRASE"/>
</dbReference>
<dbReference type="InterPro" id="IPR036804">
    <property type="entry name" value="CheR_N_sf"/>
</dbReference>
<accession>A0A9X5AS51</accession>
<dbReference type="SUPFAM" id="SSF55785">
    <property type="entry name" value="PYP-like sensor domain (PAS domain)"/>
    <property type="match status" value="2"/>
</dbReference>
<dbReference type="GO" id="GO:0032259">
    <property type="term" value="P:methylation"/>
    <property type="evidence" value="ECO:0007669"/>
    <property type="project" value="UniProtKB-KW"/>
</dbReference>
<dbReference type="InterPro" id="IPR000673">
    <property type="entry name" value="Sig_transdc_resp-reg_Me-estase"/>
</dbReference>
<dbReference type="InterPro" id="IPR003661">
    <property type="entry name" value="HisK_dim/P_dom"/>
</dbReference>
<feature type="active site" evidence="6">
    <location>
        <position position="42"/>
    </location>
</feature>
<dbReference type="PANTHER" id="PTHR24422">
    <property type="entry name" value="CHEMOTAXIS PROTEIN METHYLTRANSFERASE"/>
    <property type="match status" value="1"/>
</dbReference>
<evidence type="ECO:0000256" key="5">
    <source>
        <dbReference type="ARBA" id="ARBA00022691"/>
    </source>
</evidence>
<dbReference type="PANTHER" id="PTHR24422:SF27">
    <property type="entry name" value="PROTEIN-GLUTAMATE O-METHYLTRANSFERASE"/>
    <property type="match status" value="1"/>
</dbReference>
<dbReference type="InterPro" id="IPR022641">
    <property type="entry name" value="CheR_N"/>
</dbReference>
<dbReference type="InterPro" id="IPR036097">
    <property type="entry name" value="HisK_dim/P_sf"/>
</dbReference>
<dbReference type="GO" id="GO:0006355">
    <property type="term" value="P:regulation of DNA-templated transcription"/>
    <property type="evidence" value="ECO:0007669"/>
    <property type="project" value="InterPro"/>
</dbReference>
<comment type="catalytic activity">
    <reaction evidence="2">
        <text>L-glutamyl-[protein] + S-adenosyl-L-methionine = [protein]-L-glutamate 5-O-methyl ester + S-adenosyl-L-homocysteine</text>
        <dbReference type="Rhea" id="RHEA:24452"/>
        <dbReference type="Rhea" id="RHEA-COMP:10208"/>
        <dbReference type="Rhea" id="RHEA-COMP:10311"/>
        <dbReference type="ChEBI" id="CHEBI:29973"/>
        <dbReference type="ChEBI" id="CHEBI:57856"/>
        <dbReference type="ChEBI" id="CHEBI:59789"/>
        <dbReference type="ChEBI" id="CHEBI:82795"/>
        <dbReference type="EC" id="2.1.1.80"/>
    </reaction>
</comment>
<feature type="region of interest" description="Disordered" evidence="7">
    <location>
        <begin position="1"/>
        <end position="26"/>
    </location>
</feature>
<dbReference type="Gene3D" id="1.10.287.130">
    <property type="match status" value="1"/>
</dbReference>
<dbReference type="SMART" id="SM00091">
    <property type="entry name" value="PAS"/>
    <property type="match status" value="2"/>
</dbReference>
<dbReference type="Proteomes" id="UP000438991">
    <property type="component" value="Unassembled WGS sequence"/>
</dbReference>
<protein>
    <submittedName>
        <fullName evidence="12">PAS domain S-box protein</fullName>
    </submittedName>
</protein>
<feature type="compositionally biased region" description="Low complexity" evidence="7">
    <location>
        <begin position="1256"/>
        <end position="1265"/>
    </location>
</feature>
<feature type="domain" description="CheB-type methylesterase" evidence="10">
    <location>
        <begin position="30"/>
        <end position="212"/>
    </location>
</feature>
<name>A0A9X5AS51_9BRAD</name>
<feature type="compositionally biased region" description="Basic residues" evidence="7">
    <location>
        <begin position="1318"/>
        <end position="1332"/>
    </location>
</feature>
<dbReference type="InterPro" id="IPR013767">
    <property type="entry name" value="PAS_fold"/>
</dbReference>
<feature type="domain" description="PAS" evidence="9">
    <location>
        <begin position="865"/>
        <end position="910"/>
    </location>
</feature>
<dbReference type="CDD" id="cd16434">
    <property type="entry name" value="CheB-CheR_fusion"/>
    <property type="match status" value="1"/>
</dbReference>
<dbReference type="SUPFAM" id="SSF47384">
    <property type="entry name" value="Homodimeric domain of signal transducing histidine kinase"/>
    <property type="match status" value="1"/>
</dbReference>
<dbReference type="InterPro" id="IPR029063">
    <property type="entry name" value="SAM-dependent_MTases_sf"/>
</dbReference>
<dbReference type="InterPro" id="IPR000780">
    <property type="entry name" value="CheR_MeTrfase"/>
</dbReference>
<dbReference type="CDD" id="cd02440">
    <property type="entry name" value="AdoMet_MTases"/>
    <property type="match status" value="1"/>
</dbReference>
<keyword evidence="5" id="KW-0949">S-adenosyl-L-methionine</keyword>
<feature type="active site" evidence="6">
    <location>
        <position position="161"/>
    </location>
</feature>
<evidence type="ECO:0000259" key="8">
    <source>
        <dbReference type="PROSITE" id="PS50109"/>
    </source>
</evidence>
<dbReference type="InterPro" id="IPR005467">
    <property type="entry name" value="His_kinase_dom"/>
</dbReference>
<dbReference type="CDD" id="cd00130">
    <property type="entry name" value="PAS"/>
    <property type="match status" value="1"/>
</dbReference>
<feature type="compositionally biased region" description="Low complexity" evidence="7">
    <location>
        <begin position="8"/>
        <end position="20"/>
    </location>
</feature>
<dbReference type="Gene3D" id="3.40.50.150">
    <property type="entry name" value="Vaccinia Virus protein VP39"/>
    <property type="match status" value="1"/>
</dbReference>
<evidence type="ECO:0000313" key="13">
    <source>
        <dbReference type="Proteomes" id="UP000438991"/>
    </source>
</evidence>
<proteinExistence type="predicted"/>
<dbReference type="GO" id="GO:0008983">
    <property type="term" value="F:protein-glutamate O-methyltransferase activity"/>
    <property type="evidence" value="ECO:0007669"/>
    <property type="project" value="UniProtKB-EC"/>
</dbReference>